<dbReference type="SUPFAM" id="SSF51101">
    <property type="entry name" value="Mannose-binding lectins"/>
    <property type="match status" value="1"/>
</dbReference>
<evidence type="ECO:0000313" key="2">
    <source>
        <dbReference type="Proteomes" id="UP001216150"/>
    </source>
</evidence>
<name>A0AAD6GNP7_9EURO</name>
<dbReference type="EMBL" id="JAQJAC010000010">
    <property type="protein sequence ID" value="KAJ5569405.1"/>
    <property type="molecule type" value="Genomic_DNA"/>
</dbReference>
<proteinExistence type="predicted"/>
<dbReference type="AlphaFoldDB" id="A0AAD6GNP7"/>
<accession>A0AAD6GNP7</accession>
<protein>
    <submittedName>
        <fullName evidence="1">Mannose-binding lectin</fullName>
    </submittedName>
</protein>
<dbReference type="Proteomes" id="UP001216150">
    <property type="component" value="Unassembled WGS sequence"/>
</dbReference>
<evidence type="ECO:0000313" key="1">
    <source>
        <dbReference type="EMBL" id="KAJ5569405.1"/>
    </source>
</evidence>
<comment type="caution">
    <text evidence="1">The sequence shown here is derived from an EMBL/GenBank/DDBJ whole genome shotgun (WGS) entry which is preliminary data.</text>
</comment>
<sequence>MPAAQGLDLHGPYGGFGGGYYNELYEEHKIKNIDAWGRSFRGYDVLNGFQFTWDDGLQGHLIGHKNDNIYEGFAFKDVEKMNSMIVYAGDGEGFVNGFEFDTNHGRHYSIGGKEGNLNHLNHLGTGDMIGAEGRDSIHDSGEDLLQGLRACGLYTVIISATHCYEMPWCWFFPRCTLFSPRSYATAKTT</sequence>
<keyword evidence="2" id="KW-1185">Reference proteome</keyword>
<dbReference type="InterPro" id="IPR036404">
    <property type="entry name" value="Jacalin-like_lectin_dom_sf"/>
</dbReference>
<dbReference type="Gene3D" id="2.100.10.30">
    <property type="entry name" value="Jacalin-like lectin domain"/>
    <property type="match status" value="1"/>
</dbReference>
<gene>
    <name evidence="1" type="ORF">N7450_011891</name>
</gene>
<reference evidence="1 2" key="1">
    <citation type="journal article" date="2023" name="IMA Fungus">
        <title>Comparative genomic study of the Penicillium genus elucidates a diverse pangenome and 15 lateral gene transfer events.</title>
        <authorList>
            <person name="Petersen C."/>
            <person name="Sorensen T."/>
            <person name="Nielsen M.R."/>
            <person name="Sondergaard T.E."/>
            <person name="Sorensen J.L."/>
            <person name="Fitzpatrick D.A."/>
            <person name="Frisvad J.C."/>
            <person name="Nielsen K.L."/>
        </authorList>
    </citation>
    <scope>NUCLEOTIDE SEQUENCE [LARGE SCALE GENOMIC DNA]</scope>
    <source>
        <strain evidence="1 2">IBT 29057</strain>
    </source>
</reference>
<organism evidence="1 2">
    <name type="scientific">Penicillium hetheringtonii</name>
    <dbReference type="NCBI Taxonomy" id="911720"/>
    <lineage>
        <taxon>Eukaryota</taxon>
        <taxon>Fungi</taxon>
        <taxon>Dikarya</taxon>
        <taxon>Ascomycota</taxon>
        <taxon>Pezizomycotina</taxon>
        <taxon>Eurotiomycetes</taxon>
        <taxon>Eurotiomycetidae</taxon>
        <taxon>Eurotiales</taxon>
        <taxon>Aspergillaceae</taxon>
        <taxon>Penicillium</taxon>
    </lineage>
</organism>